<evidence type="ECO:0000313" key="1">
    <source>
        <dbReference type="EMBL" id="MTG89208.1"/>
    </source>
</evidence>
<dbReference type="Proteomes" id="UP000440668">
    <property type="component" value="Unassembled WGS sequence"/>
</dbReference>
<comment type="caution">
    <text evidence="1">The sequence shown here is derived from an EMBL/GenBank/DDBJ whole genome shotgun (WGS) entry which is preliminary data.</text>
</comment>
<dbReference type="RefSeq" id="WP_155099071.1">
    <property type="nucleotide sequence ID" value="NZ_WMKA01000018.1"/>
</dbReference>
<dbReference type="Gene3D" id="3.40.50.1010">
    <property type="entry name" value="5'-nuclease"/>
    <property type="match status" value="1"/>
</dbReference>
<evidence type="ECO:0008006" key="3">
    <source>
        <dbReference type="Google" id="ProtNLM"/>
    </source>
</evidence>
<protein>
    <recommendedName>
        <fullName evidence="3">Type II toxin-antitoxin system VapC family toxin</fullName>
    </recommendedName>
</protein>
<organism evidence="1 2">
    <name type="scientific">Cellulosimicrobium composti</name>
    <dbReference type="NCBI Taxonomy" id="2672572"/>
    <lineage>
        <taxon>Bacteria</taxon>
        <taxon>Bacillati</taxon>
        <taxon>Actinomycetota</taxon>
        <taxon>Actinomycetes</taxon>
        <taxon>Micrococcales</taxon>
        <taxon>Promicromonosporaceae</taxon>
        <taxon>Cellulosimicrobium</taxon>
    </lineage>
</organism>
<dbReference type="AlphaFoldDB" id="A0A6N7ZIY1"/>
<reference evidence="1 2" key="1">
    <citation type="submission" date="2019-11" db="EMBL/GenBank/DDBJ databases">
        <title>Cellulosimicrobium composti sp. nov. isolated from a compost.</title>
        <authorList>
            <person name="Yang Y."/>
        </authorList>
    </citation>
    <scope>NUCLEOTIDE SEQUENCE [LARGE SCALE GENOMIC DNA]</scope>
    <source>
        <strain evidence="1 2">BIT-GX5</strain>
    </source>
</reference>
<gene>
    <name evidence="1" type="ORF">GJV82_09655</name>
</gene>
<accession>A0A6N7ZIY1</accession>
<dbReference type="EMBL" id="WMKA01000018">
    <property type="protein sequence ID" value="MTG89208.1"/>
    <property type="molecule type" value="Genomic_DNA"/>
</dbReference>
<name>A0A6N7ZIY1_9MICO</name>
<proteinExistence type="predicted"/>
<evidence type="ECO:0000313" key="2">
    <source>
        <dbReference type="Proteomes" id="UP000440668"/>
    </source>
</evidence>
<sequence>MSSPVLGPGTRWAIDAVTALRLVREDPGLGGRRPLVGPSVLRSHALSILYGDVRRGVLDEATARAHLDGVATLKVRLLGDRVSRAVAWRVARELDAPDTAVAEYVAVAMLQADVLVAGDAGVAAAAEGRVPLVAYEDLLR</sequence>